<proteinExistence type="predicted"/>
<dbReference type="Proteomes" id="UP000476064">
    <property type="component" value="Chromosome"/>
</dbReference>
<dbReference type="Gene3D" id="3.10.450.50">
    <property type="match status" value="1"/>
</dbReference>
<reference evidence="1 2" key="1">
    <citation type="submission" date="2020-01" db="EMBL/GenBank/DDBJ databases">
        <title>Paenibacillus sp. nov., isolated from tomato rhizosphere.</title>
        <authorList>
            <person name="Weon H.-Y."/>
            <person name="Lee S.A."/>
        </authorList>
    </citation>
    <scope>NUCLEOTIDE SEQUENCE [LARGE SCALE GENOMIC DNA]</scope>
    <source>
        <strain evidence="1 2">12200R-189</strain>
    </source>
</reference>
<dbReference type="AlphaFoldDB" id="A0A6C0G6B8"/>
<dbReference type="RefSeq" id="WP_162359380.1">
    <property type="nucleotide sequence ID" value="NZ_CP048209.1"/>
</dbReference>
<keyword evidence="2" id="KW-1185">Reference proteome</keyword>
<organism evidence="1 2">
    <name type="scientific">Paenibacillus lycopersici</name>
    <dbReference type="NCBI Taxonomy" id="2704462"/>
    <lineage>
        <taxon>Bacteria</taxon>
        <taxon>Bacillati</taxon>
        <taxon>Bacillota</taxon>
        <taxon>Bacilli</taxon>
        <taxon>Bacillales</taxon>
        <taxon>Paenibacillaceae</taxon>
        <taxon>Paenibacillus</taxon>
    </lineage>
</organism>
<gene>
    <name evidence="1" type="ORF">GXP70_25300</name>
</gene>
<sequence length="124" mass="13333">MAAPFAADGELIGFDGSEAAGRQGIHDHAVPIFAHHKTPRYVAIVQAVKLLTPEAAILRAYSGLVPEGAADIDPKLNAQHALTAVKREGKWAIALFQNTPAQFHMDPERGASMTEALRKLLQTQ</sequence>
<evidence type="ECO:0000313" key="1">
    <source>
        <dbReference type="EMBL" id="QHT62950.1"/>
    </source>
</evidence>
<dbReference type="EMBL" id="CP048209">
    <property type="protein sequence ID" value="QHT62950.1"/>
    <property type="molecule type" value="Genomic_DNA"/>
</dbReference>
<dbReference type="InterPro" id="IPR032710">
    <property type="entry name" value="NTF2-like_dom_sf"/>
</dbReference>
<evidence type="ECO:0000313" key="2">
    <source>
        <dbReference type="Proteomes" id="UP000476064"/>
    </source>
</evidence>
<protein>
    <submittedName>
        <fullName evidence="1">SgcJ/EcaC family oxidoreductase</fullName>
    </submittedName>
</protein>
<dbReference type="InterPro" id="IPR011944">
    <property type="entry name" value="Steroid_delta5-4_isomerase"/>
</dbReference>
<dbReference type="NCBIfam" id="TIGR02246">
    <property type="entry name" value="SgcJ/EcaC family oxidoreductase"/>
    <property type="match status" value="1"/>
</dbReference>
<dbReference type="SUPFAM" id="SSF54427">
    <property type="entry name" value="NTF2-like"/>
    <property type="match status" value="1"/>
</dbReference>
<accession>A0A6C0G6B8</accession>
<dbReference type="KEGG" id="plyc:GXP70_25300"/>
<name>A0A6C0G6B8_9BACL</name>